<sequence length="295" mass="34123">LDHVSVRGTYRSWELTGFAGKTVGSSQDFDLSRTAGRTRRDFLGAQIKYLGFERHEPFLYAFRQRDHNRETAFQPFQKFDYDSSYVGLGSTGEFGKGLRYTTEWIYETGRSFGHRQFLHDNDIDAWAVQAQLEYLFPGEHRARASVEYLFGSGDPDRPVSPTNTVGSNYGNREDTGFIGFGYRDTGLSFAPRYDNLHMWRAGASCYPWPDQSRLKRFELGTDWYLYYKHHRSAAVSDPTASRQSGYLGWEMDYYANWRITGDLAWTARLGMFFPGRAFSDRGTRSFFLVGMTWSF</sequence>
<dbReference type="Pfam" id="PF13372">
    <property type="entry name" value="Alginate_exp"/>
    <property type="match status" value="1"/>
</dbReference>
<organism evidence="2">
    <name type="scientific">marine sediment metagenome</name>
    <dbReference type="NCBI Taxonomy" id="412755"/>
    <lineage>
        <taxon>unclassified sequences</taxon>
        <taxon>metagenomes</taxon>
        <taxon>ecological metagenomes</taxon>
    </lineage>
</organism>
<dbReference type="SUPFAM" id="SSF56935">
    <property type="entry name" value="Porins"/>
    <property type="match status" value="1"/>
</dbReference>
<accession>X0RZX1</accession>
<evidence type="ECO:0000259" key="1">
    <source>
        <dbReference type="Pfam" id="PF13372"/>
    </source>
</evidence>
<gene>
    <name evidence="2" type="ORF">S01H1_07492</name>
</gene>
<comment type="caution">
    <text evidence="2">The sequence shown here is derived from an EMBL/GenBank/DDBJ whole genome shotgun (WGS) entry which is preliminary data.</text>
</comment>
<dbReference type="AlphaFoldDB" id="X0RZX1"/>
<feature type="non-terminal residue" evidence="2">
    <location>
        <position position="1"/>
    </location>
</feature>
<reference evidence="2" key="1">
    <citation type="journal article" date="2014" name="Front. Microbiol.">
        <title>High frequency of phylogenetically diverse reductive dehalogenase-homologous genes in deep subseafloor sedimentary metagenomes.</title>
        <authorList>
            <person name="Kawai M."/>
            <person name="Futagami T."/>
            <person name="Toyoda A."/>
            <person name="Takaki Y."/>
            <person name="Nishi S."/>
            <person name="Hori S."/>
            <person name="Arai W."/>
            <person name="Tsubouchi T."/>
            <person name="Morono Y."/>
            <person name="Uchiyama I."/>
            <person name="Ito T."/>
            <person name="Fujiyama A."/>
            <person name="Inagaki F."/>
            <person name="Takami H."/>
        </authorList>
    </citation>
    <scope>NUCLEOTIDE SEQUENCE</scope>
    <source>
        <strain evidence="2">Expedition CK06-06</strain>
    </source>
</reference>
<dbReference type="Gene3D" id="2.40.160.100">
    <property type="match status" value="1"/>
</dbReference>
<dbReference type="EMBL" id="BARS01003861">
    <property type="protein sequence ID" value="GAF69282.1"/>
    <property type="molecule type" value="Genomic_DNA"/>
</dbReference>
<dbReference type="InterPro" id="IPR053728">
    <property type="entry name" value="Alginate_Permeability_Chnl"/>
</dbReference>
<evidence type="ECO:0000313" key="2">
    <source>
        <dbReference type="EMBL" id="GAF69282.1"/>
    </source>
</evidence>
<dbReference type="InterPro" id="IPR025388">
    <property type="entry name" value="Alginate_export_dom"/>
</dbReference>
<name>X0RZX1_9ZZZZ</name>
<protein>
    <recommendedName>
        <fullName evidence="1">Alginate export domain-containing protein</fullName>
    </recommendedName>
</protein>
<proteinExistence type="predicted"/>
<feature type="domain" description="Alginate export" evidence="1">
    <location>
        <begin position="37"/>
        <end position="284"/>
    </location>
</feature>